<dbReference type="EMBL" id="JARKNE010000009">
    <property type="protein sequence ID" value="KAK5802913.1"/>
    <property type="molecule type" value="Genomic_DNA"/>
</dbReference>
<keyword evidence="2" id="KW-1185">Reference proteome</keyword>
<proteinExistence type="predicted"/>
<accession>A0ABR0NRS6</accession>
<organism evidence="1 2">
    <name type="scientific">Gossypium arboreum</name>
    <name type="common">Tree cotton</name>
    <name type="synonym">Gossypium nanking</name>
    <dbReference type="NCBI Taxonomy" id="29729"/>
    <lineage>
        <taxon>Eukaryota</taxon>
        <taxon>Viridiplantae</taxon>
        <taxon>Streptophyta</taxon>
        <taxon>Embryophyta</taxon>
        <taxon>Tracheophyta</taxon>
        <taxon>Spermatophyta</taxon>
        <taxon>Magnoliopsida</taxon>
        <taxon>eudicotyledons</taxon>
        <taxon>Gunneridae</taxon>
        <taxon>Pentapetalae</taxon>
        <taxon>rosids</taxon>
        <taxon>malvids</taxon>
        <taxon>Malvales</taxon>
        <taxon>Malvaceae</taxon>
        <taxon>Malvoideae</taxon>
        <taxon>Gossypium</taxon>
    </lineage>
</organism>
<evidence type="ECO:0000313" key="2">
    <source>
        <dbReference type="Proteomes" id="UP001358586"/>
    </source>
</evidence>
<reference evidence="1 2" key="1">
    <citation type="submission" date="2023-03" db="EMBL/GenBank/DDBJ databases">
        <title>WGS of Gossypium arboreum.</title>
        <authorList>
            <person name="Yu D."/>
        </authorList>
    </citation>
    <scope>NUCLEOTIDE SEQUENCE [LARGE SCALE GENOMIC DNA]</scope>
    <source>
        <tissue evidence="1">Leaf</tissue>
    </source>
</reference>
<evidence type="ECO:0000313" key="1">
    <source>
        <dbReference type="EMBL" id="KAK5802913.1"/>
    </source>
</evidence>
<name>A0ABR0NRS6_GOSAR</name>
<protein>
    <submittedName>
        <fullName evidence="1">Uncharacterized protein</fullName>
    </submittedName>
</protein>
<gene>
    <name evidence="1" type="ORF">PVK06_030545</name>
</gene>
<sequence>MTGAQDQGLFHFERCYRGGSYNGELKDFVAQGTSTSGQGSQGTDKGKQKVLTWDAYQKVGLNEQALKKASPLYGFANYPVEVKGCITLHITLRDDKNSTKKKMFSSLW</sequence>
<dbReference type="Proteomes" id="UP001358586">
    <property type="component" value="Chromosome 9"/>
</dbReference>
<comment type="caution">
    <text evidence="1">The sequence shown here is derived from an EMBL/GenBank/DDBJ whole genome shotgun (WGS) entry which is preliminary data.</text>
</comment>